<reference evidence="1 2" key="1">
    <citation type="submission" date="2020-08" db="EMBL/GenBank/DDBJ databases">
        <title>Emergence and comparative genomics analysis of Citrobacter in Fennec fox imported from North Africa to China.</title>
        <authorList>
            <person name="Zheng B."/>
        </authorList>
    </citation>
    <scope>NUCLEOTIDE SEQUENCE [LARGE SCALE GENOMIC DNA]</scope>
    <source>
        <strain evidence="1 2">FF371</strain>
    </source>
</reference>
<dbReference type="Proteomes" id="UP000586346">
    <property type="component" value="Unassembled WGS sequence"/>
</dbReference>
<comment type="caution">
    <text evidence="1">The sequence shown here is derived from an EMBL/GenBank/DDBJ whole genome shotgun (WGS) entry which is preliminary data.</text>
</comment>
<accession>A0ABR6U212</accession>
<evidence type="ECO:0008006" key="3">
    <source>
        <dbReference type="Google" id="ProtNLM"/>
    </source>
</evidence>
<evidence type="ECO:0000313" key="2">
    <source>
        <dbReference type="Proteomes" id="UP000586346"/>
    </source>
</evidence>
<name>A0ABR6U212_CITBR</name>
<protein>
    <recommendedName>
        <fullName evidence="3">Phage tail protein</fullName>
    </recommendedName>
</protein>
<evidence type="ECO:0000313" key="1">
    <source>
        <dbReference type="EMBL" id="MBC2649875.1"/>
    </source>
</evidence>
<gene>
    <name evidence="1" type="ORF">H6P72_25110</name>
</gene>
<sequence>MYSKRSLRFEFVNETSSFDDSGNNTISISEARATVSLQSAGNLFGTQINVSIFGLGIEMLAVLSSKAMGLFGSDTERISMKVFVGETAIFAGYMTSSIANMNAIPNAALMITATANADLQNKPASPFSFNGVTPVPDIINAICNAAGYKAYITGLDGLVVTNPHYEGSIFTQLESLCNDVNVVMSVAPPSISFWPQDGSRDDVMPFISPEYGLIGYPIFSNGGLMFQTQFSTLLTTGRNVQIETSLPHASGVYKLTSVNHELSSWMNDGPWHSICIAYRVQGEGGNG</sequence>
<keyword evidence="2" id="KW-1185">Reference proteome</keyword>
<proteinExistence type="predicted"/>
<organism evidence="1 2">
    <name type="scientific">Citrobacter braakii</name>
    <dbReference type="NCBI Taxonomy" id="57706"/>
    <lineage>
        <taxon>Bacteria</taxon>
        <taxon>Pseudomonadati</taxon>
        <taxon>Pseudomonadota</taxon>
        <taxon>Gammaproteobacteria</taxon>
        <taxon>Enterobacterales</taxon>
        <taxon>Enterobacteriaceae</taxon>
        <taxon>Citrobacter</taxon>
        <taxon>Citrobacter freundii complex</taxon>
    </lineage>
</organism>
<dbReference type="RefSeq" id="WP_185654688.1">
    <property type="nucleotide sequence ID" value="NZ_CP092860.1"/>
</dbReference>
<dbReference type="EMBL" id="JACLAH010000018">
    <property type="protein sequence ID" value="MBC2649875.1"/>
    <property type="molecule type" value="Genomic_DNA"/>
</dbReference>